<comment type="caution">
    <text evidence="17">The sequence shown here is derived from an EMBL/GenBank/DDBJ whole genome shotgun (WGS) entry which is preliminary data.</text>
</comment>
<evidence type="ECO:0000256" key="3">
    <source>
        <dbReference type="ARBA" id="ARBA00012438"/>
    </source>
</evidence>
<keyword evidence="5" id="KW-0597">Phosphoprotein</keyword>
<sequence>MKSRTFLLTLILFLLFFYSGILLASVMTLKSNLDSSKDRSLREHYFIASSYAEDINALEKRGTSVEDGIESLYRSYFNLYSKHSKQKVILTVSKDDQLLYKDVIGKSISFPKTPITLKAGKRFVSMKKLNDKEYISIVGTLPAPYDTYTLTYYYDVSDIISSWNKMTVMLFLIGTLFCGLLAVCLLLVLNRVFKPLQQISAASKSIAQGQYENRIEVKGHDELAEMARSFNHMGEEIRCQMQQLATAAEQKQQFVDNLAHELRTPLTSIYGYAEYIQRVVRTEEDKLFATNYIMSESRRLQNIAYRLLDMATLRGNKLELSEVCMGELVDEVKQSLSMKAADQNIQITYEYHFDTLVCDPELMHILLVNLLDNAIKACGRDGVIKLVADLENEQKVISVHDNGKGMTEDHLLHITEAFYRVDPSRSRSKGGAGLGLTLCQQIAVCHGAELSFSSKPGKGTTAKLIFTNE</sequence>
<keyword evidence="8" id="KW-0547">Nucleotide-binding</keyword>
<evidence type="ECO:0000256" key="14">
    <source>
        <dbReference type="SAM" id="Phobius"/>
    </source>
</evidence>
<dbReference type="Gene3D" id="3.30.565.10">
    <property type="entry name" value="Histidine kinase-like ATPase, C-terminal domain"/>
    <property type="match status" value="1"/>
</dbReference>
<feature type="transmembrane region" description="Helical" evidence="14">
    <location>
        <begin position="168"/>
        <end position="189"/>
    </location>
</feature>
<keyword evidence="18" id="KW-1185">Reference proteome</keyword>
<dbReference type="InterPro" id="IPR050398">
    <property type="entry name" value="HssS/ArlS-like"/>
</dbReference>
<dbReference type="InterPro" id="IPR003660">
    <property type="entry name" value="HAMP_dom"/>
</dbReference>
<gene>
    <name evidence="17" type="ORF">J2S08_004171</name>
</gene>
<evidence type="ECO:0000256" key="1">
    <source>
        <dbReference type="ARBA" id="ARBA00000085"/>
    </source>
</evidence>
<evidence type="ECO:0000256" key="7">
    <source>
        <dbReference type="ARBA" id="ARBA00022692"/>
    </source>
</evidence>
<dbReference type="SMART" id="SM00388">
    <property type="entry name" value="HisKA"/>
    <property type="match status" value="1"/>
</dbReference>
<dbReference type="Gene3D" id="1.10.287.130">
    <property type="match status" value="1"/>
</dbReference>
<keyword evidence="13 14" id="KW-0472">Membrane</keyword>
<dbReference type="RefSeq" id="WP_307232941.1">
    <property type="nucleotide sequence ID" value="NZ_JAUSTT010000038.1"/>
</dbReference>
<feature type="domain" description="HAMP" evidence="16">
    <location>
        <begin position="190"/>
        <end position="242"/>
    </location>
</feature>
<evidence type="ECO:0000256" key="10">
    <source>
        <dbReference type="ARBA" id="ARBA00022840"/>
    </source>
</evidence>
<dbReference type="CDD" id="cd06225">
    <property type="entry name" value="HAMP"/>
    <property type="match status" value="1"/>
</dbReference>
<dbReference type="SUPFAM" id="SSF158472">
    <property type="entry name" value="HAMP domain-like"/>
    <property type="match status" value="1"/>
</dbReference>
<dbReference type="PRINTS" id="PR00344">
    <property type="entry name" value="BCTRLSENSOR"/>
</dbReference>
<dbReference type="SMART" id="SM00304">
    <property type="entry name" value="HAMP"/>
    <property type="match status" value="1"/>
</dbReference>
<dbReference type="Pfam" id="PF00512">
    <property type="entry name" value="HisKA"/>
    <property type="match status" value="1"/>
</dbReference>
<proteinExistence type="predicted"/>
<dbReference type="PANTHER" id="PTHR45528:SF1">
    <property type="entry name" value="SENSOR HISTIDINE KINASE CPXA"/>
    <property type="match status" value="1"/>
</dbReference>
<evidence type="ECO:0000259" key="15">
    <source>
        <dbReference type="PROSITE" id="PS50109"/>
    </source>
</evidence>
<evidence type="ECO:0000256" key="6">
    <source>
        <dbReference type="ARBA" id="ARBA00022679"/>
    </source>
</evidence>
<keyword evidence="6" id="KW-0808">Transferase</keyword>
<dbReference type="Pfam" id="PF02518">
    <property type="entry name" value="HATPase_c"/>
    <property type="match status" value="1"/>
</dbReference>
<keyword evidence="4" id="KW-1003">Cell membrane</keyword>
<dbReference type="PANTHER" id="PTHR45528">
    <property type="entry name" value="SENSOR HISTIDINE KINASE CPXA"/>
    <property type="match status" value="1"/>
</dbReference>
<evidence type="ECO:0000256" key="11">
    <source>
        <dbReference type="ARBA" id="ARBA00022989"/>
    </source>
</evidence>
<dbReference type="InterPro" id="IPR004358">
    <property type="entry name" value="Sig_transdc_His_kin-like_C"/>
</dbReference>
<keyword evidence="7 14" id="KW-0812">Transmembrane</keyword>
<dbReference type="InterPro" id="IPR036890">
    <property type="entry name" value="HATPase_C_sf"/>
</dbReference>
<dbReference type="EC" id="2.7.13.3" evidence="3"/>
<dbReference type="SMART" id="SM00387">
    <property type="entry name" value="HATPase_c"/>
    <property type="match status" value="1"/>
</dbReference>
<dbReference type="SUPFAM" id="SSF55874">
    <property type="entry name" value="ATPase domain of HSP90 chaperone/DNA topoisomerase II/histidine kinase"/>
    <property type="match status" value="1"/>
</dbReference>
<dbReference type="PROSITE" id="PS50109">
    <property type="entry name" value="HIS_KIN"/>
    <property type="match status" value="1"/>
</dbReference>
<evidence type="ECO:0000313" key="17">
    <source>
        <dbReference type="EMBL" id="MDQ0178267.1"/>
    </source>
</evidence>
<dbReference type="CDD" id="cd00075">
    <property type="entry name" value="HATPase"/>
    <property type="match status" value="1"/>
</dbReference>
<dbReference type="InterPro" id="IPR036097">
    <property type="entry name" value="HisK_dim/P_sf"/>
</dbReference>
<name>A0ABT9WY93_9BACI</name>
<comment type="subcellular location">
    <subcellularLocation>
        <location evidence="2">Cell membrane</location>
        <topology evidence="2">Multi-pass membrane protein</topology>
    </subcellularLocation>
</comment>
<evidence type="ECO:0000256" key="8">
    <source>
        <dbReference type="ARBA" id="ARBA00022741"/>
    </source>
</evidence>
<dbReference type="Proteomes" id="UP001223586">
    <property type="component" value="Unassembled WGS sequence"/>
</dbReference>
<dbReference type="SUPFAM" id="SSF47384">
    <property type="entry name" value="Homodimeric domain of signal transducing histidine kinase"/>
    <property type="match status" value="1"/>
</dbReference>
<keyword evidence="12" id="KW-0902">Two-component regulatory system</keyword>
<dbReference type="CDD" id="cd00082">
    <property type="entry name" value="HisKA"/>
    <property type="match status" value="1"/>
</dbReference>
<keyword evidence="9 17" id="KW-0418">Kinase</keyword>
<keyword evidence="10" id="KW-0067">ATP-binding</keyword>
<dbReference type="EMBL" id="JAUSTT010000038">
    <property type="protein sequence ID" value="MDQ0178267.1"/>
    <property type="molecule type" value="Genomic_DNA"/>
</dbReference>
<dbReference type="Pfam" id="PF00672">
    <property type="entry name" value="HAMP"/>
    <property type="match status" value="1"/>
</dbReference>
<evidence type="ECO:0000256" key="5">
    <source>
        <dbReference type="ARBA" id="ARBA00022553"/>
    </source>
</evidence>
<evidence type="ECO:0000256" key="4">
    <source>
        <dbReference type="ARBA" id="ARBA00022475"/>
    </source>
</evidence>
<dbReference type="InterPro" id="IPR003661">
    <property type="entry name" value="HisK_dim/P_dom"/>
</dbReference>
<dbReference type="InterPro" id="IPR005467">
    <property type="entry name" value="His_kinase_dom"/>
</dbReference>
<evidence type="ECO:0000259" key="16">
    <source>
        <dbReference type="PROSITE" id="PS50885"/>
    </source>
</evidence>
<evidence type="ECO:0000256" key="12">
    <source>
        <dbReference type="ARBA" id="ARBA00023012"/>
    </source>
</evidence>
<dbReference type="InterPro" id="IPR003594">
    <property type="entry name" value="HATPase_dom"/>
</dbReference>
<reference evidence="17 18" key="1">
    <citation type="submission" date="2023-07" db="EMBL/GenBank/DDBJ databases">
        <title>Genomic Encyclopedia of Type Strains, Phase IV (KMG-IV): sequencing the most valuable type-strain genomes for metagenomic binning, comparative biology and taxonomic classification.</title>
        <authorList>
            <person name="Goeker M."/>
        </authorList>
    </citation>
    <scope>NUCLEOTIDE SEQUENCE [LARGE SCALE GENOMIC DNA]</scope>
    <source>
        <strain evidence="17 18">DSM 23837</strain>
    </source>
</reference>
<feature type="domain" description="Histidine kinase" evidence="15">
    <location>
        <begin position="257"/>
        <end position="469"/>
    </location>
</feature>
<accession>A0ABT9WY93</accession>
<protein>
    <recommendedName>
        <fullName evidence="3">histidine kinase</fullName>
        <ecNumber evidence="3">2.7.13.3</ecNumber>
    </recommendedName>
</protein>
<organism evidence="17 18">
    <name type="scientific">Bacillus chungangensis</name>
    <dbReference type="NCBI Taxonomy" id="587633"/>
    <lineage>
        <taxon>Bacteria</taxon>
        <taxon>Bacillati</taxon>
        <taxon>Bacillota</taxon>
        <taxon>Bacilli</taxon>
        <taxon>Bacillales</taxon>
        <taxon>Bacillaceae</taxon>
        <taxon>Bacillus</taxon>
    </lineage>
</organism>
<evidence type="ECO:0000256" key="13">
    <source>
        <dbReference type="ARBA" id="ARBA00023136"/>
    </source>
</evidence>
<evidence type="ECO:0000313" key="18">
    <source>
        <dbReference type="Proteomes" id="UP001223586"/>
    </source>
</evidence>
<evidence type="ECO:0000256" key="2">
    <source>
        <dbReference type="ARBA" id="ARBA00004651"/>
    </source>
</evidence>
<dbReference type="GO" id="GO:0016301">
    <property type="term" value="F:kinase activity"/>
    <property type="evidence" value="ECO:0007669"/>
    <property type="project" value="UniProtKB-KW"/>
</dbReference>
<dbReference type="Gene3D" id="6.10.340.10">
    <property type="match status" value="1"/>
</dbReference>
<keyword evidence="11 14" id="KW-1133">Transmembrane helix</keyword>
<dbReference type="PROSITE" id="PS50885">
    <property type="entry name" value="HAMP"/>
    <property type="match status" value="1"/>
</dbReference>
<comment type="catalytic activity">
    <reaction evidence="1">
        <text>ATP + protein L-histidine = ADP + protein N-phospho-L-histidine.</text>
        <dbReference type="EC" id="2.7.13.3"/>
    </reaction>
</comment>
<evidence type="ECO:0000256" key="9">
    <source>
        <dbReference type="ARBA" id="ARBA00022777"/>
    </source>
</evidence>